<dbReference type="CDD" id="cd00293">
    <property type="entry name" value="USP-like"/>
    <property type="match status" value="2"/>
</dbReference>
<dbReference type="PRINTS" id="PR01438">
    <property type="entry name" value="UNVRSLSTRESS"/>
</dbReference>
<protein>
    <submittedName>
        <fullName evidence="3">Universal stress protein</fullName>
    </submittedName>
</protein>
<accession>A0A7Y8GZJ4</accession>
<dbReference type="AlphaFoldDB" id="A0A7Y8GZJ4"/>
<evidence type="ECO:0000259" key="2">
    <source>
        <dbReference type="Pfam" id="PF00582"/>
    </source>
</evidence>
<gene>
    <name evidence="3" type="ORF">F3K02_18730</name>
</gene>
<dbReference type="SUPFAM" id="SSF52402">
    <property type="entry name" value="Adenine nucleotide alpha hydrolases-like"/>
    <property type="match status" value="2"/>
</dbReference>
<comment type="similarity">
    <text evidence="1">Belongs to the universal stress protein A family.</text>
</comment>
<dbReference type="InterPro" id="IPR006016">
    <property type="entry name" value="UspA"/>
</dbReference>
<keyword evidence="4" id="KW-1185">Reference proteome</keyword>
<name>A0A7Y8GZJ4_9BURK</name>
<evidence type="ECO:0000313" key="3">
    <source>
        <dbReference type="EMBL" id="NWF47273.1"/>
    </source>
</evidence>
<dbReference type="Proteomes" id="UP000545507">
    <property type="component" value="Unassembled WGS sequence"/>
</dbReference>
<organism evidence="3 4">
    <name type="scientific">Hydrogenophaga aromaticivorans</name>
    <dbReference type="NCBI Taxonomy" id="2610898"/>
    <lineage>
        <taxon>Bacteria</taxon>
        <taxon>Pseudomonadati</taxon>
        <taxon>Pseudomonadota</taxon>
        <taxon>Betaproteobacteria</taxon>
        <taxon>Burkholderiales</taxon>
        <taxon>Comamonadaceae</taxon>
        <taxon>Hydrogenophaga</taxon>
    </lineage>
</organism>
<proteinExistence type="inferred from homology"/>
<dbReference type="RefSeq" id="WP_177137151.1">
    <property type="nucleotide sequence ID" value="NZ_VYGV01000016.1"/>
</dbReference>
<dbReference type="PANTHER" id="PTHR46268">
    <property type="entry name" value="STRESS RESPONSE PROTEIN NHAX"/>
    <property type="match status" value="1"/>
</dbReference>
<sequence length="273" mass="29168">MGHLFTRLLLATEHTAYDTGAESVAFGMATRCQLPLQTVMPLVSNPEYEALAPQIAARAESEAAKRIADLRTLAGAAGVTIELRLRRGEEPYEEIVQEAREQASDLIIIRRRGKRSFLANLLVGEMVSKVVAHAPCHVLIVPRGARMWSQRVLVAAEPSPQGRQVFAVGVAVAAQCSLPLHLVTVVATEGLRPQAEAFIAEMQALAGQGGVAAQGEVRCGKPFTEILATASESRSDLIVMGSRDDGRIGRALVGGVAQKVMGLTEHPVLVLHC</sequence>
<dbReference type="Pfam" id="PF00582">
    <property type="entry name" value="Usp"/>
    <property type="match status" value="2"/>
</dbReference>
<dbReference type="PANTHER" id="PTHR46268:SF6">
    <property type="entry name" value="UNIVERSAL STRESS PROTEIN UP12"/>
    <property type="match status" value="1"/>
</dbReference>
<dbReference type="InterPro" id="IPR014729">
    <property type="entry name" value="Rossmann-like_a/b/a_fold"/>
</dbReference>
<reference evidence="3 4" key="1">
    <citation type="submission" date="2019-09" db="EMBL/GenBank/DDBJ databases">
        <title>Hydrogenophaga aromatica sp. nov., isolated from a para-xylene-degrading enrichment culture.</title>
        <authorList>
            <person name="Tancsics A."/>
            <person name="Banerjee S."/>
        </authorList>
    </citation>
    <scope>NUCLEOTIDE SEQUENCE [LARGE SCALE GENOMIC DNA]</scope>
    <source>
        <strain evidence="3 4">D2P1</strain>
    </source>
</reference>
<evidence type="ECO:0000313" key="4">
    <source>
        <dbReference type="Proteomes" id="UP000545507"/>
    </source>
</evidence>
<dbReference type="EMBL" id="VYGV01000016">
    <property type="protein sequence ID" value="NWF47273.1"/>
    <property type="molecule type" value="Genomic_DNA"/>
</dbReference>
<dbReference type="Gene3D" id="3.40.50.620">
    <property type="entry name" value="HUPs"/>
    <property type="match status" value="2"/>
</dbReference>
<evidence type="ECO:0000256" key="1">
    <source>
        <dbReference type="ARBA" id="ARBA00008791"/>
    </source>
</evidence>
<dbReference type="InterPro" id="IPR006015">
    <property type="entry name" value="Universal_stress_UspA"/>
</dbReference>
<comment type="caution">
    <text evidence="3">The sequence shown here is derived from an EMBL/GenBank/DDBJ whole genome shotgun (WGS) entry which is preliminary data.</text>
</comment>
<feature type="domain" description="UspA" evidence="2">
    <location>
        <begin position="6"/>
        <end position="142"/>
    </location>
</feature>
<feature type="domain" description="UspA" evidence="2">
    <location>
        <begin position="150"/>
        <end position="272"/>
    </location>
</feature>